<evidence type="ECO:0000313" key="10">
    <source>
        <dbReference type="Proteomes" id="UP000032180"/>
    </source>
</evidence>
<dbReference type="Gene3D" id="4.10.280.10">
    <property type="entry name" value="Helix-loop-helix DNA-binding domain"/>
    <property type="match status" value="1"/>
</dbReference>
<feature type="domain" description="BHLH" evidence="8">
    <location>
        <begin position="459"/>
        <end position="508"/>
    </location>
</feature>
<keyword evidence="6" id="KW-0539">Nucleus</keyword>
<dbReference type="Pfam" id="PF14215">
    <property type="entry name" value="bHLH-MYC_N"/>
    <property type="match status" value="1"/>
</dbReference>
<evidence type="ECO:0000256" key="5">
    <source>
        <dbReference type="ARBA" id="ARBA00023163"/>
    </source>
</evidence>
<feature type="region of interest" description="Disordered" evidence="7">
    <location>
        <begin position="47"/>
        <end position="66"/>
    </location>
</feature>
<evidence type="ECO:0000259" key="8">
    <source>
        <dbReference type="PROSITE" id="PS50888"/>
    </source>
</evidence>
<reference evidence="10" key="2">
    <citation type="submission" date="2013-12" db="EMBL/GenBank/DDBJ databases">
        <authorList>
            <person name="Yu Y."/>
            <person name="Lee S."/>
            <person name="de Baynast K."/>
            <person name="Wissotski M."/>
            <person name="Liu L."/>
            <person name="Talag J."/>
            <person name="Goicoechea J."/>
            <person name="Angelova A."/>
            <person name="Jetty R."/>
            <person name="Kudrna D."/>
            <person name="Golser W."/>
            <person name="Rivera L."/>
            <person name="Zhang J."/>
            <person name="Wing R."/>
        </authorList>
    </citation>
    <scope>NUCLEOTIDE SEQUENCE</scope>
</reference>
<feature type="region of interest" description="Disordered" evidence="7">
    <location>
        <begin position="432"/>
        <end position="460"/>
    </location>
</feature>
<keyword evidence="3" id="KW-0805">Transcription regulation</keyword>
<keyword evidence="5" id="KW-0804">Transcription</keyword>
<dbReference type="Pfam" id="PF00010">
    <property type="entry name" value="HLH"/>
    <property type="match status" value="1"/>
</dbReference>
<comment type="subcellular location">
    <subcellularLocation>
        <location evidence="1">Nucleus</location>
    </subcellularLocation>
</comment>
<keyword evidence="4" id="KW-0010">Activator</keyword>
<feature type="compositionally biased region" description="Low complexity" evidence="7">
    <location>
        <begin position="517"/>
        <end position="535"/>
    </location>
</feature>
<dbReference type="GO" id="GO:0046983">
    <property type="term" value="F:protein dimerization activity"/>
    <property type="evidence" value="ECO:0007669"/>
    <property type="project" value="InterPro"/>
</dbReference>
<feature type="compositionally biased region" description="Basic and acidic residues" evidence="7">
    <location>
        <begin position="236"/>
        <end position="245"/>
    </location>
</feature>
<dbReference type="Proteomes" id="UP000032180">
    <property type="component" value="Chromosome 7"/>
</dbReference>
<dbReference type="InterPro" id="IPR054502">
    <property type="entry name" value="bHLH-TF_ACT-like_plant"/>
</dbReference>
<dbReference type="InterPro" id="IPR011598">
    <property type="entry name" value="bHLH_dom"/>
</dbReference>
<dbReference type="HOGENOM" id="CLU_023211_2_0_1"/>
<dbReference type="EnsemblPlants" id="LPERR07G06180.1">
    <property type="protein sequence ID" value="LPERR07G06180.1"/>
    <property type="gene ID" value="LPERR07G06180"/>
</dbReference>
<feature type="compositionally biased region" description="Polar residues" evidence="7">
    <location>
        <begin position="257"/>
        <end position="269"/>
    </location>
</feature>
<dbReference type="SUPFAM" id="SSF47459">
    <property type="entry name" value="HLH, helix-loop-helix DNA-binding domain"/>
    <property type="match status" value="1"/>
</dbReference>
<accession>A0A0D9WWT1</accession>
<dbReference type="PANTHER" id="PTHR46266:SF4">
    <property type="entry name" value="TRANSCRIPTION FACTOR TT8"/>
    <property type="match status" value="1"/>
</dbReference>
<evidence type="ECO:0000256" key="1">
    <source>
        <dbReference type="ARBA" id="ARBA00004123"/>
    </source>
</evidence>
<sequence>MAAGEALQAVAKSLRWTYSLLWHICPHQGGALVWAEGHYNGAVKTRKTTVMPSPEEDGGGGGEHAAARHRSRQLRELYDWLAAAGETTATASGGGGRRPSAALSPEDLTETEWFFLMSASYCFPSGVGLPGRAFAMRGHVWLTGANEVDSKVFLRAILAKTVVCIPVVDGVLEIGTTEKVKEDIGLIQYARSIFMDQHGIHMMPTLSEHSTSNPVTHIHQHPIQMQIQTGINQTKMDSDELNPKEENDETEEEGMSFSDTNIDTARNSGQLQDPLNMVSNDQTMPNHAVSSDLMQCEMSEVLRDGLDEEIQMLMDYQNSNGQLSLQGPDEPCHSWHVLCEELQNDYHPAAEDQVTSPENSHYPKTLFKILQYNAHRQQELNIMNYLPVSEQSSFSRWSPKGTDDNHQVMISQGTTQRMLKCILMIVPSSHCSYREDQTPESRGGKGASGSRKVGAVQGDFSGNHVMKERRRREKLNEKFIILRSLVPFMTKMDKASILGDTIEYVKQLRKRIQDLESSSSSSRPRNPSSSTPASSGKKRRTTRATTSAAATAATEAGSSSNGVAGETIAAAEAVVQVSIIESDALVELRCSGGGDGDGGVLLRVMKALQGLHLDVTAVQASTSPDGVLLADLRAKVKKVRGRRSSSIAQVKRTIHLVLSSSPST</sequence>
<dbReference type="Gramene" id="LPERR07G06180.1">
    <property type="protein sequence ID" value="LPERR07G06180.1"/>
    <property type="gene ID" value="LPERR07G06180"/>
</dbReference>
<feature type="compositionally biased region" description="Basic and acidic residues" evidence="7">
    <location>
        <begin position="432"/>
        <end position="443"/>
    </location>
</feature>
<name>A0A0D9WWT1_9ORYZ</name>
<evidence type="ECO:0000313" key="9">
    <source>
        <dbReference type="EnsemblPlants" id="LPERR07G06180.1"/>
    </source>
</evidence>
<keyword evidence="10" id="KW-1185">Reference proteome</keyword>
<protein>
    <recommendedName>
        <fullName evidence="8">BHLH domain-containing protein</fullName>
    </recommendedName>
</protein>
<reference evidence="9" key="3">
    <citation type="submission" date="2015-04" db="UniProtKB">
        <authorList>
            <consortium name="EnsemblPlants"/>
        </authorList>
    </citation>
    <scope>IDENTIFICATION</scope>
</reference>
<comment type="similarity">
    <text evidence="2">Belongs to the bHLH protein family.</text>
</comment>
<reference evidence="9 10" key="1">
    <citation type="submission" date="2012-08" db="EMBL/GenBank/DDBJ databases">
        <title>Oryza genome evolution.</title>
        <authorList>
            <person name="Wing R.A."/>
        </authorList>
    </citation>
    <scope>NUCLEOTIDE SEQUENCE</scope>
</reference>
<evidence type="ECO:0000256" key="7">
    <source>
        <dbReference type="SAM" id="MobiDB-lite"/>
    </source>
</evidence>
<evidence type="ECO:0000256" key="6">
    <source>
        <dbReference type="ARBA" id="ARBA00023242"/>
    </source>
</evidence>
<evidence type="ECO:0000256" key="3">
    <source>
        <dbReference type="ARBA" id="ARBA00023015"/>
    </source>
</evidence>
<feature type="compositionally biased region" description="Low complexity" evidence="7">
    <location>
        <begin position="543"/>
        <end position="560"/>
    </location>
</feature>
<evidence type="ECO:0000256" key="2">
    <source>
        <dbReference type="ARBA" id="ARBA00005510"/>
    </source>
</evidence>
<dbReference type="GO" id="GO:0005634">
    <property type="term" value="C:nucleus"/>
    <property type="evidence" value="ECO:0007669"/>
    <property type="project" value="UniProtKB-SubCell"/>
</dbReference>
<evidence type="ECO:0000256" key="4">
    <source>
        <dbReference type="ARBA" id="ARBA00023159"/>
    </source>
</evidence>
<feature type="region of interest" description="Disordered" evidence="7">
    <location>
        <begin position="515"/>
        <end position="562"/>
    </location>
</feature>
<dbReference type="InterPro" id="IPR025610">
    <property type="entry name" value="MYC/MYB_N"/>
</dbReference>
<dbReference type="AlphaFoldDB" id="A0A0D9WWT1"/>
<feature type="region of interest" description="Disordered" evidence="7">
    <location>
        <begin position="235"/>
        <end position="269"/>
    </location>
</feature>
<organism evidence="9 10">
    <name type="scientific">Leersia perrieri</name>
    <dbReference type="NCBI Taxonomy" id="77586"/>
    <lineage>
        <taxon>Eukaryota</taxon>
        <taxon>Viridiplantae</taxon>
        <taxon>Streptophyta</taxon>
        <taxon>Embryophyta</taxon>
        <taxon>Tracheophyta</taxon>
        <taxon>Spermatophyta</taxon>
        <taxon>Magnoliopsida</taxon>
        <taxon>Liliopsida</taxon>
        <taxon>Poales</taxon>
        <taxon>Poaceae</taxon>
        <taxon>BOP clade</taxon>
        <taxon>Oryzoideae</taxon>
        <taxon>Oryzeae</taxon>
        <taxon>Oryzinae</taxon>
        <taxon>Leersia</taxon>
    </lineage>
</organism>
<dbReference type="PROSITE" id="PS50888">
    <property type="entry name" value="BHLH"/>
    <property type="match status" value="1"/>
</dbReference>
<dbReference type="eggNOG" id="ENOG502QQU7">
    <property type="taxonomic scope" value="Eukaryota"/>
</dbReference>
<dbReference type="InterPro" id="IPR036638">
    <property type="entry name" value="HLH_DNA-bd_sf"/>
</dbReference>
<dbReference type="PANTHER" id="PTHR46266">
    <property type="entry name" value="TRANSCRIPTION FACTOR TT8"/>
    <property type="match status" value="1"/>
</dbReference>
<dbReference type="STRING" id="77586.A0A0D9WWT1"/>
<dbReference type="SMART" id="SM00353">
    <property type="entry name" value="HLH"/>
    <property type="match status" value="1"/>
</dbReference>
<dbReference type="Pfam" id="PF22754">
    <property type="entry name" value="bHLH-TF_ACT-like_plant"/>
    <property type="match status" value="1"/>
</dbReference>
<proteinExistence type="inferred from homology"/>